<reference evidence="1 2" key="1">
    <citation type="submission" date="2021-06" db="EMBL/GenBank/DDBJ databases">
        <title>Enterococcus alishanensis sp. nov., a novel lactic acid bacterium isolated from fresh coffee beans.</title>
        <authorList>
            <person name="Chen Y.-S."/>
        </authorList>
    </citation>
    <scope>NUCLEOTIDE SEQUENCE [LARGE SCALE GENOMIC DNA]</scope>
    <source>
        <strain evidence="1 2">ALS3</strain>
    </source>
</reference>
<dbReference type="RefSeq" id="WP_218325763.1">
    <property type="nucleotide sequence ID" value="NZ_JAHUZB010000003.1"/>
</dbReference>
<dbReference type="Proteomes" id="UP000774130">
    <property type="component" value="Unassembled WGS sequence"/>
</dbReference>
<sequence>MDNTDPTAPIPEDDIKWVNVTVPMKTIFYSVGSSTSVSSPTYTIKNNSGRPVTVTANSFATQSSGDLTAVTSLDVALNVTNGPTVNVITDGGASIVTPTDLGELANSEGKLNEADAEDSESQELTFGYSGSFTAGDVTSTITETYDLGLKFAPTAW</sequence>
<gene>
    <name evidence="1" type="ORF">KUA55_08445</name>
</gene>
<dbReference type="EMBL" id="JAHUZB010000003">
    <property type="protein sequence ID" value="MBV7390706.1"/>
    <property type="molecule type" value="Genomic_DNA"/>
</dbReference>
<evidence type="ECO:0008006" key="3">
    <source>
        <dbReference type="Google" id="ProtNLM"/>
    </source>
</evidence>
<proteinExistence type="predicted"/>
<accession>A0ABS6TCQ9</accession>
<keyword evidence="2" id="KW-1185">Reference proteome</keyword>
<evidence type="ECO:0000313" key="1">
    <source>
        <dbReference type="EMBL" id="MBV7390706.1"/>
    </source>
</evidence>
<protein>
    <recommendedName>
        <fullName evidence="3">WxL domain-containing protein</fullName>
    </recommendedName>
</protein>
<organism evidence="1 2">
    <name type="scientific">Enterococcus alishanensis</name>
    <dbReference type="NCBI Taxonomy" id="1303817"/>
    <lineage>
        <taxon>Bacteria</taxon>
        <taxon>Bacillati</taxon>
        <taxon>Bacillota</taxon>
        <taxon>Bacilli</taxon>
        <taxon>Lactobacillales</taxon>
        <taxon>Enterococcaceae</taxon>
        <taxon>Enterococcus</taxon>
    </lineage>
</organism>
<name>A0ABS6TCQ9_9ENTE</name>
<evidence type="ECO:0000313" key="2">
    <source>
        <dbReference type="Proteomes" id="UP000774130"/>
    </source>
</evidence>
<comment type="caution">
    <text evidence="1">The sequence shown here is derived from an EMBL/GenBank/DDBJ whole genome shotgun (WGS) entry which is preliminary data.</text>
</comment>